<sequence length="196" mass="23099">MLFGIKTGKTGNLKSRDLGISGKREFKNSGFREKCREFPDFRDSRQSRITTLIYIYIINKNNKLYGNKSEYITVIVKKCDKWKFSLNYFFVSSPLRWDTYLLNSSYYLMCDFQPLSISPVTSQKTVITVLIQIRNPPLFALTRNPVFQILQNFHPDILSHRQNYLHFFSSLSIHSFTNAKNSFLHCFIIIRYLGYT</sequence>
<evidence type="ECO:0000313" key="2">
    <source>
        <dbReference type="WBParaSite" id="Hba_05264"/>
    </source>
</evidence>
<dbReference type="WBParaSite" id="Hba_05264">
    <property type="protein sequence ID" value="Hba_05264"/>
    <property type="gene ID" value="Hba_05264"/>
</dbReference>
<keyword evidence="1" id="KW-1185">Reference proteome</keyword>
<protein>
    <submittedName>
        <fullName evidence="2">Uncharacterized protein</fullName>
    </submittedName>
</protein>
<evidence type="ECO:0000313" key="1">
    <source>
        <dbReference type="Proteomes" id="UP000095283"/>
    </source>
</evidence>
<organism evidence="1 2">
    <name type="scientific">Heterorhabditis bacteriophora</name>
    <name type="common">Entomopathogenic nematode worm</name>
    <dbReference type="NCBI Taxonomy" id="37862"/>
    <lineage>
        <taxon>Eukaryota</taxon>
        <taxon>Metazoa</taxon>
        <taxon>Ecdysozoa</taxon>
        <taxon>Nematoda</taxon>
        <taxon>Chromadorea</taxon>
        <taxon>Rhabditida</taxon>
        <taxon>Rhabditina</taxon>
        <taxon>Rhabditomorpha</taxon>
        <taxon>Strongyloidea</taxon>
        <taxon>Heterorhabditidae</taxon>
        <taxon>Heterorhabditis</taxon>
    </lineage>
</organism>
<reference evidence="2" key="1">
    <citation type="submission" date="2016-11" db="UniProtKB">
        <authorList>
            <consortium name="WormBaseParasite"/>
        </authorList>
    </citation>
    <scope>IDENTIFICATION</scope>
</reference>
<dbReference type="Proteomes" id="UP000095283">
    <property type="component" value="Unplaced"/>
</dbReference>
<dbReference type="AlphaFoldDB" id="A0A1I7WJQ8"/>
<proteinExistence type="predicted"/>
<name>A0A1I7WJQ8_HETBA</name>
<accession>A0A1I7WJQ8</accession>